<protein>
    <submittedName>
        <fullName evidence="1">Uncharacterized protein</fullName>
    </submittedName>
</protein>
<proteinExistence type="predicted"/>
<accession>A0A518HRL0</accession>
<gene>
    <name evidence="1" type="ORF">Enr13x_33110</name>
</gene>
<reference evidence="1 2" key="1">
    <citation type="submission" date="2019-03" db="EMBL/GenBank/DDBJ databases">
        <title>Deep-cultivation of Planctomycetes and their phenomic and genomic characterization uncovers novel biology.</title>
        <authorList>
            <person name="Wiegand S."/>
            <person name="Jogler M."/>
            <person name="Boedeker C."/>
            <person name="Pinto D."/>
            <person name="Vollmers J."/>
            <person name="Rivas-Marin E."/>
            <person name="Kohn T."/>
            <person name="Peeters S.H."/>
            <person name="Heuer A."/>
            <person name="Rast P."/>
            <person name="Oberbeckmann S."/>
            <person name="Bunk B."/>
            <person name="Jeske O."/>
            <person name="Meyerdierks A."/>
            <person name="Storesund J.E."/>
            <person name="Kallscheuer N."/>
            <person name="Luecker S."/>
            <person name="Lage O.M."/>
            <person name="Pohl T."/>
            <person name="Merkel B.J."/>
            <person name="Hornburger P."/>
            <person name="Mueller R.-W."/>
            <person name="Bruemmer F."/>
            <person name="Labrenz M."/>
            <person name="Spormann A.M."/>
            <person name="Op den Camp H."/>
            <person name="Overmann J."/>
            <person name="Amann R."/>
            <person name="Jetten M.S.M."/>
            <person name="Mascher T."/>
            <person name="Medema M.H."/>
            <person name="Devos D.P."/>
            <person name="Kaster A.-K."/>
            <person name="Ovreas L."/>
            <person name="Rohde M."/>
            <person name="Galperin M.Y."/>
            <person name="Jogler C."/>
        </authorList>
    </citation>
    <scope>NUCLEOTIDE SEQUENCE [LARGE SCALE GENOMIC DNA]</scope>
    <source>
        <strain evidence="1 2">Enr13</strain>
    </source>
</reference>
<evidence type="ECO:0000313" key="2">
    <source>
        <dbReference type="Proteomes" id="UP000319004"/>
    </source>
</evidence>
<dbReference type="Proteomes" id="UP000319004">
    <property type="component" value="Chromosome"/>
</dbReference>
<name>A0A518HRL0_9BACT</name>
<sequence>MIPDDLRHFLESKRQLAYDTQSSIVGEITLKAFGDLSRSIIRVYPGCQSIPDDPYESLDGTYQVDVFDLIASSDKYSPEGMFCWIPSLELFASIDSEHGDVLAFPKVSWSMVARNPLKYLEAQWDATGYGKRLYPWLHFPFVSEDLGIRLSPYPKTCELHQSSIRTWRDNRHPLFEVIRDADPEEWFAASRDRFPYSGVPASETKTFGCKNCSKLESIWVEKKFDEIPVATVKANAAGFVKCPNCHIHFSAKDQTVFLDGVHHCGQKINVLPFDSGTK</sequence>
<organism evidence="1 2">
    <name type="scientific">Stieleria neptunia</name>
    <dbReference type="NCBI Taxonomy" id="2527979"/>
    <lineage>
        <taxon>Bacteria</taxon>
        <taxon>Pseudomonadati</taxon>
        <taxon>Planctomycetota</taxon>
        <taxon>Planctomycetia</taxon>
        <taxon>Pirellulales</taxon>
        <taxon>Pirellulaceae</taxon>
        <taxon>Stieleria</taxon>
    </lineage>
</organism>
<dbReference type="AlphaFoldDB" id="A0A518HRL0"/>
<dbReference type="KEGG" id="snep:Enr13x_33110"/>
<keyword evidence="2" id="KW-1185">Reference proteome</keyword>
<evidence type="ECO:0000313" key="1">
    <source>
        <dbReference type="EMBL" id="QDV43454.1"/>
    </source>
</evidence>
<dbReference type="EMBL" id="CP037423">
    <property type="protein sequence ID" value="QDV43454.1"/>
    <property type="molecule type" value="Genomic_DNA"/>
</dbReference>